<gene>
    <name evidence="2" type="ORF">PAPOLLO_LOCUS22431</name>
</gene>
<dbReference type="Proteomes" id="UP000691718">
    <property type="component" value="Unassembled WGS sequence"/>
</dbReference>
<evidence type="ECO:0000256" key="1">
    <source>
        <dbReference type="SAM" id="SignalP"/>
    </source>
</evidence>
<organism evidence="2 3">
    <name type="scientific">Parnassius apollo</name>
    <name type="common">Apollo butterfly</name>
    <name type="synonym">Papilio apollo</name>
    <dbReference type="NCBI Taxonomy" id="110799"/>
    <lineage>
        <taxon>Eukaryota</taxon>
        <taxon>Metazoa</taxon>
        <taxon>Ecdysozoa</taxon>
        <taxon>Arthropoda</taxon>
        <taxon>Hexapoda</taxon>
        <taxon>Insecta</taxon>
        <taxon>Pterygota</taxon>
        <taxon>Neoptera</taxon>
        <taxon>Endopterygota</taxon>
        <taxon>Lepidoptera</taxon>
        <taxon>Glossata</taxon>
        <taxon>Ditrysia</taxon>
        <taxon>Papilionoidea</taxon>
        <taxon>Papilionidae</taxon>
        <taxon>Parnassiinae</taxon>
        <taxon>Parnassini</taxon>
        <taxon>Parnassius</taxon>
        <taxon>Parnassius</taxon>
    </lineage>
</organism>
<sequence>MGNTFFIVSTFFKLISFVFFTLSASAKQDACDIIINNFLFYVLKRVEKVKKKLFEEDNISEKDNIKDTQNKNIVKINKKLFECQRETKKIPISSNENDFLLFPLNMPKYVDEILIPSGELPILKECPDINENSFLDPVEQQFLEKKAKSKEKTTAGNLEKKC</sequence>
<keyword evidence="3" id="KW-1185">Reference proteome</keyword>
<name>A0A8S3XV66_PARAO</name>
<accession>A0A8S3XV66</accession>
<evidence type="ECO:0000313" key="3">
    <source>
        <dbReference type="Proteomes" id="UP000691718"/>
    </source>
</evidence>
<dbReference type="EMBL" id="CAJQZP010001376">
    <property type="protein sequence ID" value="CAG5042529.1"/>
    <property type="molecule type" value="Genomic_DNA"/>
</dbReference>
<dbReference type="AlphaFoldDB" id="A0A8S3XV66"/>
<evidence type="ECO:0000313" key="2">
    <source>
        <dbReference type="EMBL" id="CAG5042529.1"/>
    </source>
</evidence>
<reference evidence="2" key="1">
    <citation type="submission" date="2021-04" db="EMBL/GenBank/DDBJ databases">
        <authorList>
            <person name="Tunstrom K."/>
        </authorList>
    </citation>
    <scope>NUCLEOTIDE SEQUENCE</scope>
</reference>
<keyword evidence="1" id="KW-0732">Signal</keyword>
<proteinExistence type="predicted"/>
<protein>
    <submittedName>
        <fullName evidence="2">(apollo) hypothetical protein</fullName>
    </submittedName>
</protein>
<feature type="signal peptide" evidence="1">
    <location>
        <begin position="1"/>
        <end position="26"/>
    </location>
</feature>
<feature type="chain" id="PRO_5035781232" evidence="1">
    <location>
        <begin position="27"/>
        <end position="162"/>
    </location>
</feature>
<comment type="caution">
    <text evidence="2">The sequence shown here is derived from an EMBL/GenBank/DDBJ whole genome shotgun (WGS) entry which is preliminary data.</text>
</comment>